<evidence type="ECO:0000313" key="2">
    <source>
        <dbReference type="EMBL" id="GIU43651.1"/>
    </source>
</evidence>
<dbReference type="NCBIfam" id="TIGR02532">
    <property type="entry name" value="IV_pilin_GFxxxE"/>
    <property type="match status" value="1"/>
</dbReference>
<reference evidence="2 3" key="1">
    <citation type="submission" date="2021-05" db="EMBL/GenBank/DDBJ databases">
        <title>Molecular characterization for Shewanella algae harboring chromosomal blaOXA-55-like strains isolated from clinical and environment sample.</title>
        <authorList>
            <person name="Ohama Y."/>
            <person name="Aoki K."/>
            <person name="Harada S."/>
            <person name="Moriya K."/>
            <person name="Ishii Y."/>
            <person name="Tateda K."/>
        </authorList>
    </citation>
    <scope>NUCLEOTIDE SEQUENCE [LARGE SCALE GENOMIC DNA]</scope>
    <source>
        <strain evidence="2 3">LMG 23746</strain>
    </source>
</reference>
<keyword evidence="1" id="KW-0812">Transmembrane</keyword>
<feature type="transmembrane region" description="Helical" evidence="1">
    <location>
        <begin position="48"/>
        <end position="72"/>
    </location>
</feature>
<evidence type="ECO:0000256" key="1">
    <source>
        <dbReference type="SAM" id="Phobius"/>
    </source>
</evidence>
<keyword evidence="3" id="KW-1185">Reference proteome</keyword>
<keyword evidence="1" id="KW-1133">Transmembrane helix</keyword>
<accession>A0ABQ4P866</accession>
<name>A0ABQ4P866_9GAMM</name>
<sequence length="216" mass="23498">MGVDIKVITHLNEVNPEPSMGQSAKPVIANSESVSYSRHAAQHRMQGFTLIELVVGMLVLGIALVMLSTMLFPQADRAAETLHRVRSAELAHSLLNEIWGKRYDQNTNPNGGVPACGAAARSDLGLPAGDACTDEVDFGAAGLARNAYRDVDDYHGLTQSSQMLNSSRTYAEEYLNYQLSVSVTYPYSDKNSKLVTINVTTPNGEVITYNALRSNY</sequence>
<protein>
    <submittedName>
        <fullName evidence="2">MSHA biogenesis protein MshD</fullName>
    </submittedName>
</protein>
<dbReference type="Pfam" id="PF07963">
    <property type="entry name" value="N_methyl"/>
    <property type="match status" value="1"/>
</dbReference>
<dbReference type="Proteomes" id="UP000761574">
    <property type="component" value="Unassembled WGS sequence"/>
</dbReference>
<dbReference type="InterPro" id="IPR012902">
    <property type="entry name" value="N_methyl_site"/>
</dbReference>
<organism evidence="2 3">
    <name type="scientific">Shewanella algidipiscicola</name>
    <dbReference type="NCBI Taxonomy" id="614070"/>
    <lineage>
        <taxon>Bacteria</taxon>
        <taxon>Pseudomonadati</taxon>
        <taxon>Pseudomonadota</taxon>
        <taxon>Gammaproteobacteria</taxon>
        <taxon>Alteromonadales</taxon>
        <taxon>Shewanellaceae</taxon>
        <taxon>Shewanella</taxon>
    </lineage>
</organism>
<dbReference type="PROSITE" id="PS00409">
    <property type="entry name" value="PROKAR_NTER_METHYL"/>
    <property type="match status" value="1"/>
</dbReference>
<comment type="caution">
    <text evidence="2">The sequence shown here is derived from an EMBL/GenBank/DDBJ whole genome shotgun (WGS) entry which is preliminary data.</text>
</comment>
<keyword evidence="1" id="KW-0472">Membrane</keyword>
<proteinExistence type="predicted"/>
<gene>
    <name evidence="2" type="primary">mshD</name>
    <name evidence="2" type="ORF">TUM4630_07480</name>
</gene>
<dbReference type="EMBL" id="BPFB01000006">
    <property type="protein sequence ID" value="GIU43651.1"/>
    <property type="molecule type" value="Genomic_DNA"/>
</dbReference>
<evidence type="ECO:0000313" key="3">
    <source>
        <dbReference type="Proteomes" id="UP000761574"/>
    </source>
</evidence>